<keyword evidence="3" id="KW-0677">Repeat</keyword>
<comment type="subunit">
    <text evidence="7">Forms oligomers.</text>
</comment>
<keyword evidence="10" id="KW-1185">Reference proteome</keyword>
<dbReference type="CDD" id="cd16320">
    <property type="entry name" value="MraZ_N"/>
    <property type="match status" value="1"/>
</dbReference>
<keyword evidence="2 7" id="KW-0963">Cytoplasm</keyword>
<dbReference type="PANTHER" id="PTHR34701:SF1">
    <property type="entry name" value="TRANSCRIPTIONAL REGULATOR MRAZ"/>
    <property type="match status" value="1"/>
</dbReference>
<dbReference type="OrthoDB" id="9807753at2"/>
<comment type="subcellular location">
    <subcellularLocation>
        <location evidence="7">Cytoplasm</location>
        <location evidence="7">Nucleoid</location>
    </subcellularLocation>
</comment>
<dbReference type="SUPFAM" id="SSF89447">
    <property type="entry name" value="AbrB/MazE/MraZ-like"/>
    <property type="match status" value="1"/>
</dbReference>
<dbReference type="InterPro" id="IPR003444">
    <property type="entry name" value="MraZ"/>
</dbReference>
<gene>
    <name evidence="7" type="primary">mraZ</name>
    <name evidence="9" type="ORF">IV80_GL000389</name>
</gene>
<comment type="similarity">
    <text evidence="7">Belongs to the MraZ family.</text>
</comment>
<evidence type="ECO:0000256" key="3">
    <source>
        <dbReference type="ARBA" id="ARBA00022737"/>
    </source>
</evidence>
<evidence type="ECO:0000256" key="7">
    <source>
        <dbReference type="HAMAP-Rule" id="MF_01008"/>
    </source>
</evidence>
<comment type="caution">
    <text evidence="9">The sequence shown here is derived from an EMBL/GenBank/DDBJ whole genome shotgun (WGS) entry which is preliminary data.</text>
</comment>
<dbReference type="GO" id="GO:2000143">
    <property type="term" value="P:negative regulation of DNA-templated transcription initiation"/>
    <property type="evidence" value="ECO:0007669"/>
    <property type="project" value="TreeGrafter"/>
</dbReference>
<evidence type="ECO:0000256" key="5">
    <source>
        <dbReference type="ARBA" id="ARBA00023125"/>
    </source>
</evidence>
<dbReference type="RefSeq" id="WP_057752258.1">
    <property type="nucleotide sequence ID" value="NZ_BJVH01000010.1"/>
</dbReference>
<evidence type="ECO:0000256" key="1">
    <source>
        <dbReference type="ARBA" id="ARBA00013860"/>
    </source>
</evidence>
<organism evidence="9 10">
    <name type="scientific">Pediococcus cellicola</name>
    <dbReference type="NCBI Taxonomy" id="319652"/>
    <lineage>
        <taxon>Bacteria</taxon>
        <taxon>Bacillati</taxon>
        <taxon>Bacillota</taxon>
        <taxon>Bacilli</taxon>
        <taxon>Lactobacillales</taxon>
        <taxon>Lactobacillaceae</taxon>
        <taxon>Pediococcus</taxon>
    </lineage>
</organism>
<accession>A0A0R2IPM0</accession>
<keyword evidence="5 7" id="KW-0238">DNA-binding</keyword>
<dbReference type="GO" id="GO:0009295">
    <property type="term" value="C:nucleoid"/>
    <property type="evidence" value="ECO:0007669"/>
    <property type="project" value="UniProtKB-SubCell"/>
</dbReference>
<dbReference type="PATRIC" id="fig|319652.3.peg.392"/>
<dbReference type="Pfam" id="PF02381">
    <property type="entry name" value="MraZ"/>
    <property type="match status" value="2"/>
</dbReference>
<dbReference type="PANTHER" id="PTHR34701">
    <property type="entry name" value="TRANSCRIPTIONAL REGULATOR MRAZ"/>
    <property type="match status" value="1"/>
</dbReference>
<dbReference type="InterPro" id="IPR007159">
    <property type="entry name" value="SpoVT-AbrB_dom"/>
</dbReference>
<name>A0A0R2IPM0_9LACO</name>
<dbReference type="GO" id="GO:0005737">
    <property type="term" value="C:cytoplasm"/>
    <property type="evidence" value="ECO:0007669"/>
    <property type="project" value="UniProtKB-UniRule"/>
</dbReference>
<dbReference type="GO" id="GO:0000976">
    <property type="term" value="F:transcription cis-regulatory region binding"/>
    <property type="evidence" value="ECO:0007669"/>
    <property type="project" value="TreeGrafter"/>
</dbReference>
<evidence type="ECO:0000256" key="2">
    <source>
        <dbReference type="ARBA" id="ARBA00022490"/>
    </source>
</evidence>
<dbReference type="GO" id="GO:0003700">
    <property type="term" value="F:DNA-binding transcription factor activity"/>
    <property type="evidence" value="ECO:0007669"/>
    <property type="project" value="UniProtKB-UniRule"/>
</dbReference>
<dbReference type="InterPro" id="IPR035642">
    <property type="entry name" value="MraZ_N"/>
</dbReference>
<evidence type="ECO:0000256" key="4">
    <source>
        <dbReference type="ARBA" id="ARBA00023015"/>
    </source>
</evidence>
<feature type="domain" description="SpoVT-AbrB" evidence="8">
    <location>
        <begin position="76"/>
        <end position="119"/>
    </location>
</feature>
<dbReference type="InterPro" id="IPR037914">
    <property type="entry name" value="SpoVT-AbrB_sf"/>
</dbReference>
<dbReference type="Proteomes" id="UP000051568">
    <property type="component" value="Unassembled WGS sequence"/>
</dbReference>
<dbReference type="CDD" id="cd16321">
    <property type="entry name" value="MraZ_C"/>
    <property type="match status" value="1"/>
</dbReference>
<dbReference type="NCBIfam" id="TIGR00242">
    <property type="entry name" value="division/cell wall cluster transcriptional repressor MraZ"/>
    <property type="match status" value="1"/>
</dbReference>
<dbReference type="EMBL" id="JQBR01000010">
    <property type="protein sequence ID" value="KRN65334.1"/>
    <property type="molecule type" value="Genomic_DNA"/>
</dbReference>
<dbReference type="FunFam" id="3.40.1550.20:FF:000002">
    <property type="entry name" value="Transcriptional regulator MraZ"/>
    <property type="match status" value="1"/>
</dbReference>
<dbReference type="STRING" id="319652.IV80_GL000389"/>
<dbReference type="HAMAP" id="MF_01008">
    <property type="entry name" value="MraZ"/>
    <property type="match status" value="1"/>
</dbReference>
<keyword evidence="6 7" id="KW-0804">Transcription</keyword>
<dbReference type="InterPro" id="IPR020603">
    <property type="entry name" value="MraZ_dom"/>
</dbReference>
<dbReference type="AlphaFoldDB" id="A0A0R2IPM0"/>
<sequence>MFMGEYQHSLDSKGRLIVPAKFREDLGTDFVITRGLDGCLFGYPLTEWQHIQDNLKKLPLNKRNNRAFVRFLFADATQCNFDKQGRINIPKQLREHAKLTKKCVLVGVSNRFEIWDEAQWNEVTADTEENFDDIAENLIDFGL</sequence>
<dbReference type="InterPro" id="IPR038619">
    <property type="entry name" value="MraZ_sf"/>
</dbReference>
<feature type="domain" description="SpoVT-AbrB" evidence="8">
    <location>
        <begin position="5"/>
        <end position="47"/>
    </location>
</feature>
<evidence type="ECO:0000313" key="9">
    <source>
        <dbReference type="EMBL" id="KRN65334.1"/>
    </source>
</evidence>
<keyword evidence="4 7" id="KW-0805">Transcription regulation</keyword>
<dbReference type="PROSITE" id="PS51740">
    <property type="entry name" value="SPOVT_ABRB"/>
    <property type="match status" value="2"/>
</dbReference>
<protein>
    <recommendedName>
        <fullName evidence="1 7">Transcriptional regulator MraZ</fullName>
    </recommendedName>
</protein>
<evidence type="ECO:0000259" key="8">
    <source>
        <dbReference type="PROSITE" id="PS51740"/>
    </source>
</evidence>
<evidence type="ECO:0000313" key="10">
    <source>
        <dbReference type="Proteomes" id="UP000051568"/>
    </source>
</evidence>
<reference evidence="9 10" key="1">
    <citation type="journal article" date="2015" name="Genome Announc.">
        <title>Expanding the biotechnology potential of lactobacilli through comparative genomics of 213 strains and associated genera.</title>
        <authorList>
            <person name="Sun Z."/>
            <person name="Harris H.M."/>
            <person name="McCann A."/>
            <person name="Guo C."/>
            <person name="Argimon S."/>
            <person name="Zhang W."/>
            <person name="Yang X."/>
            <person name="Jeffery I.B."/>
            <person name="Cooney J.C."/>
            <person name="Kagawa T.F."/>
            <person name="Liu W."/>
            <person name="Song Y."/>
            <person name="Salvetti E."/>
            <person name="Wrobel A."/>
            <person name="Rasinkangas P."/>
            <person name="Parkhill J."/>
            <person name="Rea M.C."/>
            <person name="O'Sullivan O."/>
            <person name="Ritari J."/>
            <person name="Douillard F.P."/>
            <person name="Paul Ross R."/>
            <person name="Yang R."/>
            <person name="Briner A.E."/>
            <person name="Felis G.E."/>
            <person name="de Vos W.M."/>
            <person name="Barrangou R."/>
            <person name="Klaenhammer T.R."/>
            <person name="Caufield P.W."/>
            <person name="Cui Y."/>
            <person name="Zhang H."/>
            <person name="O'Toole P.W."/>
        </authorList>
    </citation>
    <scope>NUCLEOTIDE SEQUENCE [LARGE SCALE GENOMIC DNA]</scope>
    <source>
        <strain evidence="9 10">DSM 17757</strain>
    </source>
</reference>
<dbReference type="Gene3D" id="3.40.1550.20">
    <property type="entry name" value="Transcriptional regulator MraZ domain"/>
    <property type="match status" value="1"/>
</dbReference>
<proteinExistence type="inferred from homology"/>
<evidence type="ECO:0000256" key="6">
    <source>
        <dbReference type="ARBA" id="ARBA00023163"/>
    </source>
</evidence>
<dbReference type="InterPro" id="IPR035644">
    <property type="entry name" value="MraZ_C"/>
</dbReference>